<evidence type="ECO:0000313" key="2">
    <source>
        <dbReference type="EMBL" id="OJH33703.1"/>
    </source>
</evidence>
<keyword evidence="3" id="KW-1185">Reference proteome</keyword>
<feature type="domain" description="AB hydrolase-1" evidence="1">
    <location>
        <begin position="27"/>
        <end position="148"/>
    </location>
</feature>
<dbReference type="Proteomes" id="UP000182229">
    <property type="component" value="Unassembled WGS sequence"/>
</dbReference>
<dbReference type="Pfam" id="PF00561">
    <property type="entry name" value="Abhydrolase_1"/>
    <property type="match status" value="1"/>
</dbReference>
<name>A0A1L9AUU2_9BACT</name>
<evidence type="ECO:0000313" key="3">
    <source>
        <dbReference type="Proteomes" id="UP000182229"/>
    </source>
</evidence>
<organism evidence="2 3">
    <name type="scientific">Cystobacter ferrugineus</name>
    <dbReference type="NCBI Taxonomy" id="83449"/>
    <lineage>
        <taxon>Bacteria</taxon>
        <taxon>Pseudomonadati</taxon>
        <taxon>Myxococcota</taxon>
        <taxon>Myxococcia</taxon>
        <taxon>Myxococcales</taxon>
        <taxon>Cystobacterineae</taxon>
        <taxon>Archangiaceae</taxon>
        <taxon>Cystobacter</taxon>
    </lineage>
</organism>
<dbReference type="PANTHER" id="PTHR46438">
    <property type="entry name" value="ALPHA/BETA-HYDROLASES SUPERFAMILY PROTEIN"/>
    <property type="match status" value="1"/>
</dbReference>
<dbReference type="PANTHER" id="PTHR46438:SF11">
    <property type="entry name" value="LIPASE-RELATED"/>
    <property type="match status" value="1"/>
</dbReference>
<dbReference type="EMBL" id="MPIN01000030">
    <property type="protein sequence ID" value="OJH33703.1"/>
    <property type="molecule type" value="Genomic_DNA"/>
</dbReference>
<protein>
    <recommendedName>
        <fullName evidence="1">AB hydrolase-1 domain-containing protein</fullName>
    </recommendedName>
</protein>
<dbReference type="STRING" id="83449.BON30_47520"/>
<dbReference type="InterPro" id="IPR029058">
    <property type="entry name" value="AB_hydrolase_fold"/>
</dbReference>
<dbReference type="AlphaFoldDB" id="A0A1L9AUU2"/>
<dbReference type="InterPro" id="IPR000073">
    <property type="entry name" value="AB_hydrolase_1"/>
</dbReference>
<comment type="caution">
    <text evidence="2">The sequence shown here is derived from an EMBL/GenBank/DDBJ whole genome shotgun (WGS) entry which is preliminary data.</text>
</comment>
<sequence length="253" mass="26792">MMPIPPKQKASIQGQTLEYIIAGKGSPTLVLINGAGGPIEGWYKVMEPLSALGTVFAYNRPGIGGSGKPVVPQTGEVIVESLRALLLHAHLSPPYLLVGHSLGGLAVNLFARTFPEEVSGVVLLDATAPEDVSVMARHQGGFQRFAQRTLDAIFGKDEFGETEHVSHTVDLFQHAGPFPDIPLVVVTGGRPAMAWATPAQALAARAEHQRGLAALSPQGKQIIASQSGHFPQLTEPEVVVDAVRLVSARRPLS</sequence>
<dbReference type="Gene3D" id="3.40.50.1820">
    <property type="entry name" value="alpha/beta hydrolase"/>
    <property type="match status" value="1"/>
</dbReference>
<reference evidence="3" key="1">
    <citation type="submission" date="2016-11" db="EMBL/GenBank/DDBJ databases">
        <authorList>
            <person name="Shukria A."/>
            <person name="Stevens D.C."/>
        </authorList>
    </citation>
    <scope>NUCLEOTIDE SEQUENCE [LARGE SCALE GENOMIC DNA]</scope>
    <source>
        <strain evidence="3">Cbfe23</strain>
    </source>
</reference>
<proteinExistence type="predicted"/>
<evidence type="ECO:0000259" key="1">
    <source>
        <dbReference type="Pfam" id="PF00561"/>
    </source>
</evidence>
<accession>A0A1L9AUU2</accession>
<dbReference type="SUPFAM" id="SSF53474">
    <property type="entry name" value="alpha/beta-Hydrolases"/>
    <property type="match status" value="1"/>
</dbReference>
<reference evidence="2 3" key="2">
    <citation type="submission" date="2016-12" db="EMBL/GenBank/DDBJ databases">
        <title>Draft Genome Sequence of Cystobacter ferrugineus Strain Cbfe23.</title>
        <authorList>
            <person name="Akbar S."/>
            <person name="Dowd S.E."/>
            <person name="Stevens D.C."/>
        </authorList>
    </citation>
    <scope>NUCLEOTIDE SEQUENCE [LARGE SCALE GENOMIC DNA]</scope>
    <source>
        <strain evidence="2 3">Cbfe23</strain>
    </source>
</reference>
<gene>
    <name evidence="2" type="ORF">BON30_47520</name>
</gene>
<dbReference type="OrthoDB" id="9793083at2"/>